<feature type="region of interest" description="Disordered" evidence="6">
    <location>
        <begin position="280"/>
        <end position="448"/>
    </location>
</feature>
<dbReference type="SUPFAM" id="SSF56176">
    <property type="entry name" value="FAD-binding/transporter-associated domain-like"/>
    <property type="match status" value="2"/>
</dbReference>
<dbReference type="Gene3D" id="3.30.465.10">
    <property type="match status" value="1"/>
</dbReference>
<comment type="similarity">
    <text evidence="2">Belongs to the oxygen-dependent FAD-linked oxidoreductase family.</text>
</comment>
<dbReference type="PROSITE" id="PS51387">
    <property type="entry name" value="FAD_PCMH"/>
    <property type="match status" value="1"/>
</dbReference>
<keyword evidence="9" id="KW-1185">Reference proteome</keyword>
<feature type="compositionally biased region" description="Polar residues" evidence="6">
    <location>
        <begin position="593"/>
        <end position="607"/>
    </location>
</feature>
<dbReference type="InterPro" id="IPR016167">
    <property type="entry name" value="FAD-bd_PCMH_sub1"/>
</dbReference>
<feature type="compositionally biased region" description="Polar residues" evidence="6">
    <location>
        <begin position="426"/>
        <end position="445"/>
    </location>
</feature>
<accession>A0A316VHD0</accession>
<evidence type="ECO:0000256" key="5">
    <source>
        <dbReference type="ARBA" id="ARBA00023002"/>
    </source>
</evidence>
<dbReference type="InterPro" id="IPR012951">
    <property type="entry name" value="BBE"/>
</dbReference>
<dbReference type="GO" id="GO:0016491">
    <property type="term" value="F:oxidoreductase activity"/>
    <property type="evidence" value="ECO:0007669"/>
    <property type="project" value="UniProtKB-KW"/>
</dbReference>
<feature type="compositionally biased region" description="Polar residues" evidence="6">
    <location>
        <begin position="234"/>
        <end position="244"/>
    </location>
</feature>
<feature type="compositionally biased region" description="Basic and acidic residues" evidence="6">
    <location>
        <begin position="301"/>
        <end position="314"/>
    </location>
</feature>
<feature type="compositionally biased region" description="Polar residues" evidence="6">
    <location>
        <begin position="537"/>
        <end position="552"/>
    </location>
</feature>
<keyword evidence="4" id="KW-0274">FAD</keyword>
<feature type="region of interest" description="Disordered" evidence="6">
    <location>
        <begin position="203"/>
        <end position="258"/>
    </location>
</feature>
<dbReference type="Gene3D" id="3.30.43.10">
    <property type="entry name" value="Uridine Diphospho-n-acetylenolpyruvylglucosamine Reductase, domain 2"/>
    <property type="match status" value="1"/>
</dbReference>
<dbReference type="RefSeq" id="XP_025356045.1">
    <property type="nucleotide sequence ID" value="XM_025498817.1"/>
</dbReference>
<evidence type="ECO:0000256" key="2">
    <source>
        <dbReference type="ARBA" id="ARBA00005466"/>
    </source>
</evidence>
<keyword evidence="3" id="KW-0285">Flavoprotein</keyword>
<reference evidence="8 9" key="1">
    <citation type="journal article" date="2018" name="Mol. Biol. Evol.">
        <title>Broad Genomic Sampling Reveals a Smut Pathogenic Ancestry of the Fungal Clade Ustilaginomycotina.</title>
        <authorList>
            <person name="Kijpornyongpan T."/>
            <person name="Mondo S.J."/>
            <person name="Barry K."/>
            <person name="Sandor L."/>
            <person name="Lee J."/>
            <person name="Lipzen A."/>
            <person name="Pangilinan J."/>
            <person name="LaButti K."/>
            <person name="Hainaut M."/>
            <person name="Henrissat B."/>
            <person name="Grigoriev I.V."/>
            <person name="Spatafora J.W."/>
            <person name="Aime M.C."/>
        </authorList>
    </citation>
    <scope>NUCLEOTIDE SEQUENCE [LARGE SCALE GENOMIC DNA]</scope>
    <source>
        <strain evidence="8 9">MCA 3882</strain>
    </source>
</reference>
<feature type="region of interest" description="Disordered" evidence="6">
    <location>
        <begin position="528"/>
        <end position="554"/>
    </location>
</feature>
<feature type="compositionally biased region" description="Basic and acidic residues" evidence="6">
    <location>
        <begin position="394"/>
        <end position="417"/>
    </location>
</feature>
<protein>
    <recommendedName>
        <fullName evidence="7">FAD-binding PCMH-type domain-containing protein</fullName>
    </recommendedName>
</protein>
<evidence type="ECO:0000256" key="1">
    <source>
        <dbReference type="ARBA" id="ARBA00001974"/>
    </source>
</evidence>
<proteinExistence type="inferred from homology"/>
<dbReference type="InParanoid" id="A0A316VHD0"/>
<dbReference type="InterPro" id="IPR050416">
    <property type="entry name" value="FAD-linked_Oxidoreductase"/>
</dbReference>
<evidence type="ECO:0000256" key="3">
    <source>
        <dbReference type="ARBA" id="ARBA00022630"/>
    </source>
</evidence>
<dbReference type="InterPro" id="IPR006094">
    <property type="entry name" value="Oxid_FAD_bind_N"/>
</dbReference>
<evidence type="ECO:0000313" key="8">
    <source>
        <dbReference type="EMBL" id="PWN35743.1"/>
    </source>
</evidence>
<evidence type="ECO:0000256" key="4">
    <source>
        <dbReference type="ARBA" id="ARBA00022827"/>
    </source>
</evidence>
<feature type="compositionally biased region" description="Polar residues" evidence="6">
    <location>
        <begin position="291"/>
        <end position="300"/>
    </location>
</feature>
<keyword evidence="5" id="KW-0560">Oxidoreductase</keyword>
<dbReference type="AlphaFoldDB" id="A0A316VHD0"/>
<name>A0A316VHD0_9BASI</name>
<gene>
    <name evidence="8" type="ORF">FA14DRAFT_160770</name>
</gene>
<comment type="cofactor">
    <cofactor evidence="1">
        <name>FAD</name>
        <dbReference type="ChEBI" id="CHEBI:57692"/>
    </cofactor>
</comment>
<dbReference type="Gene3D" id="3.40.462.20">
    <property type="match status" value="1"/>
</dbReference>
<dbReference type="GO" id="GO:0071949">
    <property type="term" value="F:FAD binding"/>
    <property type="evidence" value="ECO:0007669"/>
    <property type="project" value="InterPro"/>
</dbReference>
<feature type="region of interest" description="Disordered" evidence="6">
    <location>
        <begin position="462"/>
        <end position="483"/>
    </location>
</feature>
<dbReference type="Proteomes" id="UP000245771">
    <property type="component" value="Unassembled WGS sequence"/>
</dbReference>
<feature type="domain" description="FAD-binding PCMH-type" evidence="7">
    <location>
        <begin position="480"/>
        <end position="725"/>
    </location>
</feature>
<evidence type="ECO:0000256" key="6">
    <source>
        <dbReference type="SAM" id="MobiDB-lite"/>
    </source>
</evidence>
<evidence type="ECO:0000313" key="9">
    <source>
        <dbReference type="Proteomes" id="UP000245771"/>
    </source>
</evidence>
<dbReference type="InterPro" id="IPR036318">
    <property type="entry name" value="FAD-bd_PCMH-like_sf"/>
</dbReference>
<sequence length="993" mass="107175">MGSNQINPQPQLQVPPSVRPTSMNRSSSAYDIDLPLRLDDHSHQIKMNHYSSLADDLRKEVSGTQVHVRDARALTVEELPEQKEAKTQTEQVASTNDTFQNHNTANVNDPSKPTSFASSTTLFNSAAPLAAWLVVRPKNAEDVVKTIKFCVEKNLSPSIRSGGFSTAGWSIQGDVVLDMRSMNRIKTLPLAERENPKYRLNVASSSKTTIDGRPNIIPNQSFAKQDGRGRAADKSNSNAFNDATNYDGDGSSKRRKPETFNAEQINQTAREINAVIDADSGADADEENSNDSKGSNSGRSGSDREDGEILKDAELVSSPRQTSSSSFGRSDTPNSSSAIPGSSRSESVARSTGTPQSNDTSSGHPSSNSATTSGENGATTTATSSAGADVEMTDDGKDSNAMPDLKRTQEDNFEYDRWKRHHRPPGQTSNRKNTINTSSTSNADPRSQADRLVLPTTGGFIWTAGDSSSGGSSLGTTRPLNSGDPVYMGGATLPDLQAAQYTDPYRRGGVATDAGGYGHSGATPALHGMSLDFSDMNGGNNQNGTNSVSPQSEHVLKPGIHTDKFILVEFEPGVGVRDLDLYTDQAGRDGFSNSLFDKQSAEMSPSSSDEKGKSRMQPTNVKRGENGLSFALDGGVPYHVPLSAYPVGSTAMTIGGFGYMSRAYGLSLDNIVELDIVLADGRLKTLNASSLDSQDQEERDLWWAVRGAAPCFGIVTRIIAKAYPVPQVYAGNLIYPFNKATAPSLLRHWRDCLKGTGGSIPRELYSNLILTAGPPDASAEHVIVIQICYLGTGSTEEIGHNFVQAISSWTGERVLLKDISEKSMLTQQDGVAKVLKSGQGRRWMVRGDLLTTLTDEVISKSIDQFCSMANRAVWLFELVGGAIEDAIEKDDTCVGKEQRQAKFTAGALQQWIDRDEDEECVKGVESWVNNILAPVSVGGPFAAFLERGETRQRCEGAFGKENFEKLLRIKRAVDPNGVFCHTFGRGLVEFAKE</sequence>
<dbReference type="PANTHER" id="PTHR42973:SF39">
    <property type="entry name" value="FAD-BINDING PCMH-TYPE DOMAIN-CONTAINING PROTEIN"/>
    <property type="match status" value="1"/>
</dbReference>
<feature type="region of interest" description="Disordered" evidence="6">
    <location>
        <begin position="593"/>
        <end position="625"/>
    </location>
</feature>
<feature type="compositionally biased region" description="Acidic residues" evidence="6">
    <location>
        <begin position="280"/>
        <end position="289"/>
    </location>
</feature>
<feature type="region of interest" description="Disordered" evidence="6">
    <location>
        <begin position="1"/>
        <end position="27"/>
    </location>
</feature>
<feature type="compositionally biased region" description="Low complexity" evidence="6">
    <location>
        <begin position="465"/>
        <end position="475"/>
    </location>
</feature>
<organism evidence="8 9">
    <name type="scientific">Meira miltonrushii</name>
    <dbReference type="NCBI Taxonomy" id="1280837"/>
    <lineage>
        <taxon>Eukaryota</taxon>
        <taxon>Fungi</taxon>
        <taxon>Dikarya</taxon>
        <taxon>Basidiomycota</taxon>
        <taxon>Ustilaginomycotina</taxon>
        <taxon>Exobasidiomycetes</taxon>
        <taxon>Exobasidiales</taxon>
        <taxon>Brachybasidiaceae</taxon>
        <taxon>Meira</taxon>
    </lineage>
</organism>
<dbReference type="Pfam" id="PF01565">
    <property type="entry name" value="FAD_binding_4"/>
    <property type="match status" value="1"/>
</dbReference>
<feature type="compositionally biased region" description="Low complexity" evidence="6">
    <location>
        <begin position="369"/>
        <end position="388"/>
    </location>
</feature>
<dbReference type="InterPro" id="IPR016166">
    <property type="entry name" value="FAD-bd_PCMH"/>
</dbReference>
<dbReference type="Pfam" id="PF08031">
    <property type="entry name" value="BBE"/>
    <property type="match status" value="1"/>
</dbReference>
<dbReference type="EMBL" id="KZ819603">
    <property type="protein sequence ID" value="PWN35743.1"/>
    <property type="molecule type" value="Genomic_DNA"/>
</dbReference>
<feature type="compositionally biased region" description="Polar residues" evidence="6">
    <location>
        <begin position="318"/>
        <end position="368"/>
    </location>
</feature>
<dbReference type="GeneID" id="37020598"/>
<dbReference type="PANTHER" id="PTHR42973">
    <property type="entry name" value="BINDING OXIDOREDUCTASE, PUTATIVE (AFU_ORTHOLOGUE AFUA_1G17690)-RELATED"/>
    <property type="match status" value="1"/>
</dbReference>
<evidence type="ECO:0000259" key="7">
    <source>
        <dbReference type="PROSITE" id="PS51387"/>
    </source>
</evidence>
<dbReference type="OrthoDB" id="9996127at2759"/>
<dbReference type="STRING" id="1280837.A0A316VHD0"/>
<dbReference type="InterPro" id="IPR016169">
    <property type="entry name" value="FAD-bd_PCMH_sub2"/>
</dbReference>